<sequence>MEATFNDKTQQSGSAADIVEQDAQRRLDNASKSVTGEPQVGGSAGRAQISETDPKAHDNTTGGPGSEGNKPIQDPVV</sequence>
<dbReference type="AlphaFoldDB" id="A0A316YLU8"/>
<name>A0A316YLU8_9BASI</name>
<organism evidence="2 3">
    <name type="scientific">Acaromyces ingoldii</name>
    <dbReference type="NCBI Taxonomy" id="215250"/>
    <lineage>
        <taxon>Eukaryota</taxon>
        <taxon>Fungi</taxon>
        <taxon>Dikarya</taxon>
        <taxon>Basidiomycota</taxon>
        <taxon>Ustilaginomycotina</taxon>
        <taxon>Exobasidiomycetes</taxon>
        <taxon>Exobasidiales</taxon>
        <taxon>Cryptobasidiaceae</taxon>
        <taxon>Acaromyces</taxon>
    </lineage>
</organism>
<feature type="region of interest" description="Disordered" evidence="1">
    <location>
        <begin position="1"/>
        <end position="77"/>
    </location>
</feature>
<keyword evidence="3" id="KW-1185">Reference proteome</keyword>
<dbReference type="EMBL" id="KZ819636">
    <property type="protein sequence ID" value="PWN90229.1"/>
    <property type="molecule type" value="Genomic_DNA"/>
</dbReference>
<feature type="compositionally biased region" description="Polar residues" evidence="1">
    <location>
        <begin position="1"/>
        <end position="14"/>
    </location>
</feature>
<protein>
    <submittedName>
        <fullName evidence="2">Uncharacterized protein</fullName>
    </submittedName>
</protein>
<evidence type="ECO:0000256" key="1">
    <source>
        <dbReference type="SAM" id="MobiDB-lite"/>
    </source>
</evidence>
<accession>A0A316YLU8</accession>
<evidence type="ECO:0000313" key="3">
    <source>
        <dbReference type="Proteomes" id="UP000245768"/>
    </source>
</evidence>
<reference evidence="2 3" key="1">
    <citation type="journal article" date="2018" name="Mol. Biol. Evol.">
        <title>Broad Genomic Sampling Reveals a Smut Pathogenic Ancestry of the Fungal Clade Ustilaginomycotina.</title>
        <authorList>
            <person name="Kijpornyongpan T."/>
            <person name="Mondo S.J."/>
            <person name="Barry K."/>
            <person name="Sandor L."/>
            <person name="Lee J."/>
            <person name="Lipzen A."/>
            <person name="Pangilinan J."/>
            <person name="LaButti K."/>
            <person name="Hainaut M."/>
            <person name="Henrissat B."/>
            <person name="Grigoriev I.V."/>
            <person name="Spatafora J.W."/>
            <person name="Aime M.C."/>
        </authorList>
    </citation>
    <scope>NUCLEOTIDE SEQUENCE [LARGE SCALE GENOMIC DNA]</scope>
    <source>
        <strain evidence="2 3">MCA 4198</strain>
    </source>
</reference>
<proteinExistence type="predicted"/>
<dbReference type="OrthoDB" id="3358841at2759"/>
<dbReference type="GeneID" id="37045952"/>
<evidence type="ECO:0000313" key="2">
    <source>
        <dbReference type="EMBL" id="PWN90229.1"/>
    </source>
</evidence>
<dbReference type="RefSeq" id="XP_025377427.1">
    <property type="nucleotide sequence ID" value="XM_025524036.1"/>
</dbReference>
<dbReference type="Proteomes" id="UP000245768">
    <property type="component" value="Unassembled WGS sequence"/>
</dbReference>
<dbReference type="InParanoid" id="A0A316YLU8"/>
<gene>
    <name evidence="2" type="ORF">FA10DRAFT_285942</name>
</gene>